<feature type="compositionally biased region" description="Basic and acidic residues" evidence="7">
    <location>
        <begin position="103"/>
        <end position="112"/>
    </location>
</feature>
<dbReference type="AlphaFoldDB" id="A0AAN7AXU7"/>
<reference evidence="9" key="2">
    <citation type="submission" date="2023-05" db="EMBL/GenBank/DDBJ databases">
        <authorList>
            <consortium name="Lawrence Berkeley National Laboratory"/>
            <person name="Steindorff A."/>
            <person name="Hensen N."/>
            <person name="Bonometti L."/>
            <person name="Westerberg I."/>
            <person name="Brannstrom I.O."/>
            <person name="Guillou S."/>
            <person name="Cros-Aarteil S."/>
            <person name="Calhoun S."/>
            <person name="Haridas S."/>
            <person name="Kuo A."/>
            <person name="Mondo S."/>
            <person name="Pangilinan J."/>
            <person name="Riley R."/>
            <person name="Labutti K."/>
            <person name="Andreopoulos B."/>
            <person name="Lipzen A."/>
            <person name="Chen C."/>
            <person name="Yanf M."/>
            <person name="Daum C."/>
            <person name="Ng V."/>
            <person name="Clum A."/>
            <person name="Ohm R."/>
            <person name="Martin F."/>
            <person name="Silar P."/>
            <person name="Natvig D."/>
            <person name="Lalanne C."/>
            <person name="Gautier V."/>
            <person name="Ament-Velasquez S.L."/>
            <person name="Kruys A."/>
            <person name="Hutchinson M.I."/>
            <person name="Powell A.J."/>
            <person name="Barry K."/>
            <person name="Miller A.N."/>
            <person name="Grigoriev I.V."/>
            <person name="Debuchy R."/>
            <person name="Gladieux P."/>
            <person name="Thoren M.H."/>
            <person name="Johannesson H."/>
        </authorList>
    </citation>
    <scope>NUCLEOTIDE SEQUENCE</scope>
    <source>
        <strain evidence="9">CBS 315.58</strain>
    </source>
</reference>
<feature type="compositionally biased region" description="Basic and acidic residues" evidence="7">
    <location>
        <begin position="176"/>
        <end position="187"/>
    </location>
</feature>
<evidence type="ECO:0000313" key="9">
    <source>
        <dbReference type="EMBL" id="KAK4201265.1"/>
    </source>
</evidence>
<comment type="similarity">
    <text evidence="2">Belongs to the TMCO4 family.</text>
</comment>
<feature type="transmembrane region" description="Helical" evidence="8">
    <location>
        <begin position="577"/>
        <end position="602"/>
    </location>
</feature>
<feature type="compositionally biased region" description="Polar residues" evidence="7">
    <location>
        <begin position="188"/>
        <end position="208"/>
    </location>
</feature>
<evidence type="ECO:0000256" key="1">
    <source>
        <dbReference type="ARBA" id="ARBA00004141"/>
    </source>
</evidence>
<dbReference type="InterPro" id="IPR007941">
    <property type="entry name" value="DUF726"/>
</dbReference>
<keyword evidence="4 8" id="KW-1133">Transmembrane helix</keyword>
<reference evidence="9" key="1">
    <citation type="journal article" date="2023" name="Mol. Phylogenet. Evol.">
        <title>Genome-scale phylogeny and comparative genomics of the fungal order Sordariales.</title>
        <authorList>
            <person name="Hensen N."/>
            <person name="Bonometti L."/>
            <person name="Westerberg I."/>
            <person name="Brannstrom I.O."/>
            <person name="Guillou S."/>
            <person name="Cros-Aarteil S."/>
            <person name="Calhoun S."/>
            <person name="Haridas S."/>
            <person name="Kuo A."/>
            <person name="Mondo S."/>
            <person name="Pangilinan J."/>
            <person name="Riley R."/>
            <person name="LaButti K."/>
            <person name="Andreopoulos B."/>
            <person name="Lipzen A."/>
            <person name="Chen C."/>
            <person name="Yan M."/>
            <person name="Daum C."/>
            <person name="Ng V."/>
            <person name="Clum A."/>
            <person name="Steindorff A."/>
            <person name="Ohm R.A."/>
            <person name="Martin F."/>
            <person name="Silar P."/>
            <person name="Natvig D.O."/>
            <person name="Lalanne C."/>
            <person name="Gautier V."/>
            <person name="Ament-Velasquez S.L."/>
            <person name="Kruys A."/>
            <person name="Hutchinson M.I."/>
            <person name="Powell A.J."/>
            <person name="Barry K."/>
            <person name="Miller A.N."/>
            <person name="Grigoriev I.V."/>
            <person name="Debuchy R."/>
            <person name="Gladieux P."/>
            <person name="Hiltunen Thoren M."/>
            <person name="Johannesson H."/>
        </authorList>
    </citation>
    <scope>NUCLEOTIDE SEQUENCE</scope>
    <source>
        <strain evidence="9">CBS 315.58</strain>
    </source>
</reference>
<keyword evidence="5 8" id="KW-0472">Membrane</keyword>
<protein>
    <recommendedName>
        <fullName evidence="11">DUF726 domain protein</fullName>
    </recommendedName>
</protein>
<evidence type="ECO:0000256" key="6">
    <source>
        <dbReference type="SAM" id="Coils"/>
    </source>
</evidence>
<dbReference type="SUPFAM" id="SSF53474">
    <property type="entry name" value="alpha/beta-Hydrolases"/>
    <property type="match status" value="1"/>
</dbReference>
<feature type="compositionally biased region" description="Polar residues" evidence="7">
    <location>
        <begin position="443"/>
        <end position="460"/>
    </location>
</feature>
<evidence type="ECO:0000256" key="8">
    <source>
        <dbReference type="SAM" id="Phobius"/>
    </source>
</evidence>
<feature type="compositionally biased region" description="Basic and acidic residues" evidence="7">
    <location>
        <begin position="1044"/>
        <end position="1058"/>
    </location>
</feature>
<dbReference type="PANTHER" id="PTHR17920:SF3">
    <property type="entry name" value="TRANSMEMBRANE AND COILED-COIL DOMAIN-CONTAINING PROTEIN 4"/>
    <property type="match status" value="1"/>
</dbReference>
<dbReference type="PANTHER" id="PTHR17920">
    <property type="entry name" value="TRANSMEMBRANE AND COILED-COIL DOMAIN-CONTAINING PROTEIN 4 TMCO4"/>
    <property type="match status" value="1"/>
</dbReference>
<comment type="caution">
    <text evidence="9">The sequence shown here is derived from an EMBL/GenBank/DDBJ whole genome shotgun (WGS) entry which is preliminary data.</text>
</comment>
<sequence length="1207" mass="130975">MPGVDGPSAGDDQNGPSPTTTTTKNAPPTPASAVEYDDFGLPIRKYVPPVQTNETSEGGDATTSPNGFSKSPQPSLTEEREAGQSRIENGSREKTSATGTTKAKPDHTRNTEESGSDEDFKDAVSQRESVEEKTGPGASSVTVPKESDQSSKIPLTGTPAQAGVAHDSAPAASAAGKDEMAKTKENTVDQAVQETKNQPQGHQRNRSSIAAIPVESTSEFSHQQLTSKQPEKQEDEDDGWQTMPAYAPYDIYDDDNKLIAKEYNEADDDQTYGYGNLGGAGKGYTKVLVDDDAESATSMDEHTQYLFQGRDAAGTSITEDDENQRDAVSQLQATKDLLTEGQRIAYVGLTRLELSAMVKTIEESITVSPKSKKQVALAAESMKMWSQKMMIRLYSHMDISSDEQIMIEQLSAHGVMPQDLTPVLMANARVKNPMAEEKEERTSTGSRPSRASSLATTGSDDTVEPPPPYSSNNESELAAPVQMPSQMSTAQKIDIDIRWTVLCDLFLVLIADSIYDSRARVLLERVAKDLEITWLDICRFEKKVTDALEMQQSAEKENWDESEHMETRRQLALKKRYAMMGLATVGGGLIIGLSAGLMAPVIGAGLAAGFTAIGVGGTGAFLGGVGGAAIITSTAAASGSIVGVRAANRRTGAVKTFEYRPLNNNKRVNLIVTVSGWMTGKVDDVRLPFSTVDPVMGDIYSVLWEPEMLTSMGDTINILATEALTQGLQQVLANTFLTLLMSGLQVPVILTKLSYLIDNPWTVSLDRANAAGLILADSLIDRNLGTRPVTLVGYSLGSRVIFSCLKELCKKGAFGLVQNVYLFGSPVVVNSDEYLRARSVVSGRFISGYNRNDWILGYLFRLTNGGIRRIAGLAPIEGVPGLENMDVSEWVVGHMDYRTAMPRLLRECGWLVESDEFTEIEDPDPDNHQERQRELINEIEEARKELEREGKNEKKSRFSLFSRKQKLQKQEWEVYEDSSKSGVKPSGKTEDKDGNNHGVLFDVDAIRAELAKEAANNKQNDQGVDEGVLQVKEIKSTLPPMKLDPSRTRGHSLREIKSYDVVSSGFGSPNGNRGSDEYRPAASPPAYSNRQASSSFSASGSKDSGYYPAYGGGGGFGDDDDGMQMTFDTGFSDTKPSSTPAAPATSTSASTGRGMDYSGINDPSNNEPPRPELRGSQTLPNIALADPWADYDDDDFGKEKEIEMTFA</sequence>
<proteinExistence type="inferred from homology"/>
<feature type="region of interest" description="Disordered" evidence="7">
    <location>
        <begin position="1016"/>
        <end position="1195"/>
    </location>
</feature>
<evidence type="ECO:0000256" key="4">
    <source>
        <dbReference type="ARBA" id="ARBA00022989"/>
    </source>
</evidence>
<feature type="compositionally biased region" description="Polar residues" evidence="7">
    <location>
        <begin position="215"/>
        <end position="228"/>
    </location>
</feature>
<feature type="coiled-coil region" evidence="6">
    <location>
        <begin position="929"/>
        <end position="956"/>
    </location>
</feature>
<keyword evidence="10" id="KW-1185">Reference proteome</keyword>
<keyword evidence="3 8" id="KW-0812">Transmembrane</keyword>
<evidence type="ECO:0000313" key="10">
    <source>
        <dbReference type="Proteomes" id="UP001303160"/>
    </source>
</evidence>
<evidence type="ECO:0000256" key="7">
    <source>
        <dbReference type="SAM" id="MobiDB-lite"/>
    </source>
</evidence>
<dbReference type="Proteomes" id="UP001303160">
    <property type="component" value="Unassembled WGS sequence"/>
</dbReference>
<feature type="compositionally biased region" description="Basic and acidic residues" evidence="7">
    <location>
        <begin position="121"/>
        <end position="134"/>
    </location>
</feature>
<feature type="compositionally biased region" description="Low complexity" evidence="7">
    <location>
        <begin position="1086"/>
        <end position="1104"/>
    </location>
</feature>
<feature type="compositionally biased region" description="Low complexity" evidence="7">
    <location>
        <begin position="16"/>
        <end position="26"/>
    </location>
</feature>
<feature type="transmembrane region" description="Helical" evidence="8">
    <location>
        <begin position="608"/>
        <end position="631"/>
    </location>
</feature>
<feature type="compositionally biased region" description="Low complexity" evidence="7">
    <location>
        <begin position="1123"/>
        <end position="1151"/>
    </location>
</feature>
<comment type="subcellular location">
    <subcellularLocation>
        <location evidence="1">Membrane</location>
        <topology evidence="1">Multi-pass membrane protein</topology>
    </subcellularLocation>
</comment>
<keyword evidence="6" id="KW-0175">Coiled coil</keyword>
<organism evidence="9 10">
    <name type="scientific">Triangularia verruculosa</name>
    <dbReference type="NCBI Taxonomy" id="2587418"/>
    <lineage>
        <taxon>Eukaryota</taxon>
        <taxon>Fungi</taxon>
        <taxon>Dikarya</taxon>
        <taxon>Ascomycota</taxon>
        <taxon>Pezizomycotina</taxon>
        <taxon>Sordariomycetes</taxon>
        <taxon>Sordariomycetidae</taxon>
        <taxon>Sordariales</taxon>
        <taxon>Podosporaceae</taxon>
        <taxon>Triangularia</taxon>
    </lineage>
</organism>
<name>A0AAN7AXU7_9PEZI</name>
<feature type="compositionally biased region" description="Basic and acidic residues" evidence="7">
    <location>
        <begin position="77"/>
        <end position="95"/>
    </location>
</feature>
<dbReference type="Pfam" id="PF05277">
    <property type="entry name" value="DUF726"/>
    <property type="match status" value="1"/>
</dbReference>
<dbReference type="EMBL" id="MU863909">
    <property type="protein sequence ID" value="KAK4201265.1"/>
    <property type="molecule type" value="Genomic_DNA"/>
</dbReference>
<accession>A0AAN7AXU7</accession>
<feature type="compositionally biased region" description="Low complexity" evidence="7">
    <location>
        <begin position="162"/>
        <end position="175"/>
    </location>
</feature>
<feature type="region of interest" description="Disordered" evidence="7">
    <location>
        <begin position="971"/>
        <end position="997"/>
    </location>
</feature>
<feature type="region of interest" description="Disordered" evidence="7">
    <location>
        <begin position="1"/>
        <end position="247"/>
    </location>
</feature>
<dbReference type="InterPro" id="IPR029058">
    <property type="entry name" value="AB_hydrolase_fold"/>
</dbReference>
<feature type="region of interest" description="Disordered" evidence="7">
    <location>
        <begin position="433"/>
        <end position="478"/>
    </location>
</feature>
<gene>
    <name evidence="9" type="ORF">QBC40DRAFT_171963</name>
</gene>
<evidence type="ECO:0000256" key="3">
    <source>
        <dbReference type="ARBA" id="ARBA00022692"/>
    </source>
</evidence>
<feature type="compositionally biased region" description="Polar residues" evidence="7">
    <location>
        <begin position="50"/>
        <end position="76"/>
    </location>
</feature>
<evidence type="ECO:0008006" key="11">
    <source>
        <dbReference type="Google" id="ProtNLM"/>
    </source>
</evidence>
<evidence type="ECO:0000256" key="5">
    <source>
        <dbReference type="ARBA" id="ARBA00023136"/>
    </source>
</evidence>
<dbReference type="GO" id="GO:0016020">
    <property type="term" value="C:membrane"/>
    <property type="evidence" value="ECO:0007669"/>
    <property type="project" value="UniProtKB-SubCell"/>
</dbReference>
<evidence type="ECO:0000256" key="2">
    <source>
        <dbReference type="ARBA" id="ARBA00009824"/>
    </source>
</evidence>